<proteinExistence type="predicted"/>
<evidence type="ECO:0000313" key="1">
    <source>
        <dbReference type="EMBL" id="SEM75277.1"/>
    </source>
</evidence>
<organism evidence="1 2">
    <name type="scientific">Syntrophus gentianae</name>
    <dbReference type="NCBI Taxonomy" id="43775"/>
    <lineage>
        <taxon>Bacteria</taxon>
        <taxon>Pseudomonadati</taxon>
        <taxon>Thermodesulfobacteriota</taxon>
        <taxon>Syntrophia</taxon>
        <taxon>Syntrophales</taxon>
        <taxon>Syntrophaceae</taxon>
        <taxon>Syntrophus</taxon>
    </lineage>
</organism>
<accession>A0A1H8B0B6</accession>
<sequence>MPGFDLRKFRNAKFEPRTEDVSVPDLKGFFEEGAEPLWKVRNLTGHELGKVNEAADRNKSVAAILEGLVSCSAEDKAEAVKRLVGLGDETPNDVARRLEMLALGSVDPQIDHETAVRLCTHFPIEFYSLTAIITKLTGFGSEIKKKQSSSGAVPT</sequence>
<dbReference type="RefSeq" id="WP_093884805.1">
    <property type="nucleotide sequence ID" value="NZ_FOBS01000042.1"/>
</dbReference>
<reference evidence="1 2" key="1">
    <citation type="submission" date="2016-10" db="EMBL/GenBank/DDBJ databases">
        <authorList>
            <person name="de Groot N.N."/>
        </authorList>
    </citation>
    <scope>NUCLEOTIDE SEQUENCE [LARGE SCALE GENOMIC DNA]</scope>
    <source>
        <strain evidence="1 2">DSM 8423</strain>
    </source>
</reference>
<dbReference type="AlphaFoldDB" id="A0A1H8B0B6"/>
<evidence type="ECO:0000313" key="2">
    <source>
        <dbReference type="Proteomes" id="UP000198744"/>
    </source>
</evidence>
<dbReference type="Proteomes" id="UP000198744">
    <property type="component" value="Unassembled WGS sequence"/>
</dbReference>
<dbReference type="OrthoDB" id="5513890at2"/>
<protein>
    <submittedName>
        <fullName evidence="1">Uncharacterized protein</fullName>
    </submittedName>
</protein>
<dbReference type="STRING" id="43775.SAMN04489760_14221"/>
<gene>
    <name evidence="1" type="ORF">SAMN04489760_14221</name>
</gene>
<dbReference type="EMBL" id="FOBS01000042">
    <property type="protein sequence ID" value="SEM75277.1"/>
    <property type="molecule type" value="Genomic_DNA"/>
</dbReference>
<keyword evidence="2" id="KW-1185">Reference proteome</keyword>
<name>A0A1H8B0B6_9BACT</name>